<dbReference type="WBParaSite" id="ECPE_0001680201-mRNA-1">
    <property type="protein sequence ID" value="ECPE_0001680201-mRNA-1"/>
    <property type="gene ID" value="ECPE_0001680201"/>
</dbReference>
<dbReference type="AlphaFoldDB" id="A0A183BC24"/>
<reference evidence="2 3" key="2">
    <citation type="submission" date="2018-11" db="EMBL/GenBank/DDBJ databases">
        <authorList>
            <consortium name="Pathogen Informatics"/>
        </authorList>
    </citation>
    <scope>NUCLEOTIDE SEQUENCE [LARGE SCALE GENOMIC DNA]</scope>
    <source>
        <strain evidence="2 3">Egypt</strain>
    </source>
</reference>
<feature type="compositionally biased region" description="Polar residues" evidence="1">
    <location>
        <begin position="51"/>
        <end position="73"/>
    </location>
</feature>
<evidence type="ECO:0000313" key="3">
    <source>
        <dbReference type="Proteomes" id="UP000272942"/>
    </source>
</evidence>
<feature type="region of interest" description="Disordered" evidence="1">
    <location>
        <begin position="45"/>
        <end position="81"/>
    </location>
</feature>
<accession>A0A183BC24</accession>
<protein>
    <submittedName>
        <fullName evidence="4">SAM domain-containing protein</fullName>
    </submittedName>
</protein>
<organism evidence="4">
    <name type="scientific">Echinostoma caproni</name>
    <dbReference type="NCBI Taxonomy" id="27848"/>
    <lineage>
        <taxon>Eukaryota</taxon>
        <taxon>Metazoa</taxon>
        <taxon>Spiralia</taxon>
        <taxon>Lophotrochozoa</taxon>
        <taxon>Platyhelminthes</taxon>
        <taxon>Trematoda</taxon>
        <taxon>Digenea</taxon>
        <taxon>Plagiorchiida</taxon>
        <taxon>Echinostomata</taxon>
        <taxon>Echinostomatoidea</taxon>
        <taxon>Echinostomatidae</taxon>
        <taxon>Echinostoma</taxon>
    </lineage>
</organism>
<sequence length="153" mass="17218">MNDHLTDAVRSTESLLKHQTRQAILDASDQASSGLQNRSVQLNLKRRRFTDSPSAETIRTDTATSASNGSESTTPDEDKAKRVCLERDNIPNKWTDTRSWHVEKIEYWMAMDLVTAGRQGSDSGRDQTPIVQFLFALGQFSTKKVRKFVSVIS</sequence>
<keyword evidence="3" id="KW-1185">Reference proteome</keyword>
<reference evidence="4" key="1">
    <citation type="submission" date="2016-06" db="UniProtKB">
        <authorList>
            <consortium name="WormBaseParasite"/>
        </authorList>
    </citation>
    <scope>IDENTIFICATION</scope>
</reference>
<proteinExistence type="predicted"/>
<evidence type="ECO:0000256" key="1">
    <source>
        <dbReference type="SAM" id="MobiDB-lite"/>
    </source>
</evidence>
<dbReference type="EMBL" id="UZAN01065724">
    <property type="protein sequence ID" value="VDP94032.1"/>
    <property type="molecule type" value="Genomic_DNA"/>
</dbReference>
<evidence type="ECO:0000313" key="2">
    <source>
        <dbReference type="EMBL" id="VDP94032.1"/>
    </source>
</evidence>
<name>A0A183BC24_9TREM</name>
<evidence type="ECO:0000313" key="4">
    <source>
        <dbReference type="WBParaSite" id="ECPE_0001680201-mRNA-1"/>
    </source>
</evidence>
<gene>
    <name evidence="2" type="ORF">ECPE_LOCUS16760</name>
</gene>
<dbReference type="Proteomes" id="UP000272942">
    <property type="component" value="Unassembled WGS sequence"/>
</dbReference>